<evidence type="ECO:0000313" key="2">
    <source>
        <dbReference type="EMBL" id="CAF1631582.1"/>
    </source>
</evidence>
<name>A0A8S2WTC3_9BILA</name>
<dbReference type="Pfam" id="PF10551">
    <property type="entry name" value="MULE"/>
    <property type="match status" value="1"/>
</dbReference>
<protein>
    <recommendedName>
        <fullName evidence="1">MULE transposase domain-containing protein</fullName>
    </recommendedName>
</protein>
<comment type="caution">
    <text evidence="3">The sequence shown here is derived from an EMBL/GenBank/DDBJ whole genome shotgun (WGS) entry which is preliminary data.</text>
</comment>
<dbReference type="Proteomes" id="UP000677228">
    <property type="component" value="Unassembled WGS sequence"/>
</dbReference>
<gene>
    <name evidence="2" type="ORF">OVA965_LOCUS43752</name>
    <name evidence="3" type="ORF">TMI583_LOCUS46138</name>
</gene>
<dbReference type="Proteomes" id="UP000682733">
    <property type="component" value="Unassembled WGS sequence"/>
</dbReference>
<proteinExistence type="predicted"/>
<evidence type="ECO:0000259" key="1">
    <source>
        <dbReference type="Pfam" id="PF10551"/>
    </source>
</evidence>
<dbReference type="AlphaFoldDB" id="A0A8S2WTC3"/>
<feature type="domain" description="MULE transposase" evidence="1">
    <location>
        <begin position="28"/>
        <end position="106"/>
    </location>
</feature>
<accession>A0A8S2WTC3</accession>
<dbReference type="EMBL" id="CAJNOK010059083">
    <property type="protein sequence ID" value="CAF1631582.1"/>
    <property type="molecule type" value="Genomic_DNA"/>
</dbReference>
<dbReference type="InterPro" id="IPR018289">
    <property type="entry name" value="MULE_transposase_dom"/>
</dbReference>
<dbReference type="EMBL" id="CAJOBA010084787">
    <property type="protein sequence ID" value="CAF4458309.1"/>
    <property type="molecule type" value="Genomic_DNA"/>
</dbReference>
<organism evidence="3 4">
    <name type="scientific">Didymodactylos carnosus</name>
    <dbReference type="NCBI Taxonomy" id="1234261"/>
    <lineage>
        <taxon>Eukaryota</taxon>
        <taxon>Metazoa</taxon>
        <taxon>Spiralia</taxon>
        <taxon>Gnathifera</taxon>
        <taxon>Rotifera</taxon>
        <taxon>Eurotatoria</taxon>
        <taxon>Bdelloidea</taxon>
        <taxon>Philodinida</taxon>
        <taxon>Philodinidae</taxon>
        <taxon>Didymodactylos</taxon>
    </lineage>
</organism>
<sequence length="108" mass="12592">DKTRGNERILIFATDEQLQLLFNSTQIFTDGTFDSCPPFFYQLYVIHGIEFGRQFPCVFALLPRRKRNTYVKLFRYITDNAIRLNTVFNPTRIMSDFESGLKAAIVAE</sequence>
<evidence type="ECO:0000313" key="3">
    <source>
        <dbReference type="EMBL" id="CAF4458309.1"/>
    </source>
</evidence>
<feature type="non-terminal residue" evidence="3">
    <location>
        <position position="108"/>
    </location>
</feature>
<evidence type="ECO:0000313" key="4">
    <source>
        <dbReference type="Proteomes" id="UP000682733"/>
    </source>
</evidence>
<reference evidence="3" key="1">
    <citation type="submission" date="2021-02" db="EMBL/GenBank/DDBJ databases">
        <authorList>
            <person name="Nowell W R."/>
        </authorList>
    </citation>
    <scope>NUCLEOTIDE SEQUENCE</scope>
</reference>
<feature type="non-terminal residue" evidence="3">
    <location>
        <position position="1"/>
    </location>
</feature>